<reference evidence="8 9" key="1">
    <citation type="journal article" date="2024" name="Nat. Commun.">
        <title>Phylogenomics reveals the evolutionary origins of lichenization in chlorophyte algae.</title>
        <authorList>
            <person name="Puginier C."/>
            <person name="Libourel C."/>
            <person name="Otte J."/>
            <person name="Skaloud P."/>
            <person name="Haon M."/>
            <person name="Grisel S."/>
            <person name="Petersen M."/>
            <person name="Berrin J.G."/>
            <person name="Delaux P.M."/>
            <person name="Dal Grande F."/>
            <person name="Keller J."/>
        </authorList>
    </citation>
    <scope>NUCLEOTIDE SEQUENCE [LARGE SCALE GENOMIC DNA]</scope>
    <source>
        <strain evidence="8 9">SAG 2145</strain>
    </source>
</reference>
<dbReference type="GO" id="GO:0005741">
    <property type="term" value="C:mitochondrial outer membrane"/>
    <property type="evidence" value="ECO:0007669"/>
    <property type="project" value="TreeGrafter"/>
</dbReference>
<feature type="region of interest" description="Disordered" evidence="6">
    <location>
        <begin position="245"/>
        <end position="267"/>
    </location>
</feature>
<evidence type="ECO:0000256" key="2">
    <source>
        <dbReference type="ARBA" id="ARBA00022692"/>
    </source>
</evidence>
<dbReference type="AlphaFoldDB" id="A0AAW1QA47"/>
<evidence type="ECO:0000256" key="1">
    <source>
        <dbReference type="ARBA" id="ARBA00004225"/>
    </source>
</evidence>
<evidence type="ECO:0000313" key="9">
    <source>
        <dbReference type="Proteomes" id="UP001438707"/>
    </source>
</evidence>
<gene>
    <name evidence="8" type="ORF">WJX74_005384</name>
</gene>
<evidence type="ECO:0000256" key="7">
    <source>
        <dbReference type="SAM" id="Phobius"/>
    </source>
</evidence>
<feature type="transmembrane region" description="Helical" evidence="7">
    <location>
        <begin position="500"/>
        <end position="522"/>
    </location>
</feature>
<keyword evidence="5 7" id="KW-0472">Membrane</keyword>
<evidence type="ECO:0000256" key="4">
    <source>
        <dbReference type="ARBA" id="ARBA00023128"/>
    </source>
</evidence>
<proteinExistence type="predicted"/>
<dbReference type="EMBL" id="JALJOS010000049">
    <property type="protein sequence ID" value="KAK9819210.1"/>
    <property type="molecule type" value="Genomic_DNA"/>
</dbReference>
<organism evidence="8 9">
    <name type="scientific">Apatococcus lobatus</name>
    <dbReference type="NCBI Taxonomy" id="904363"/>
    <lineage>
        <taxon>Eukaryota</taxon>
        <taxon>Viridiplantae</taxon>
        <taxon>Chlorophyta</taxon>
        <taxon>core chlorophytes</taxon>
        <taxon>Trebouxiophyceae</taxon>
        <taxon>Chlorellales</taxon>
        <taxon>Chlorellaceae</taxon>
        <taxon>Apatococcus</taxon>
    </lineage>
</organism>
<keyword evidence="2 7" id="KW-0812">Transmembrane</keyword>
<feature type="region of interest" description="Disordered" evidence="6">
    <location>
        <begin position="412"/>
        <end position="442"/>
    </location>
</feature>
<dbReference type="Proteomes" id="UP001438707">
    <property type="component" value="Unassembled WGS sequence"/>
</dbReference>
<keyword evidence="9" id="KW-1185">Reference proteome</keyword>
<keyword evidence="3 7" id="KW-1133">Transmembrane helix</keyword>
<accession>A0AAW1QA47</accession>
<evidence type="ECO:0000256" key="3">
    <source>
        <dbReference type="ARBA" id="ARBA00022989"/>
    </source>
</evidence>
<comment type="caution">
    <text evidence="8">The sequence shown here is derived from an EMBL/GenBank/DDBJ whole genome shotgun (WGS) entry which is preliminary data.</text>
</comment>
<evidence type="ECO:0000256" key="6">
    <source>
        <dbReference type="SAM" id="MobiDB-lite"/>
    </source>
</evidence>
<evidence type="ECO:0000313" key="8">
    <source>
        <dbReference type="EMBL" id="KAK9819210.1"/>
    </source>
</evidence>
<protein>
    <submittedName>
        <fullName evidence="8">Uncharacterized protein</fullName>
    </submittedName>
</protein>
<dbReference type="Pfam" id="PF08637">
    <property type="entry name" value="NCA2"/>
    <property type="match status" value="1"/>
</dbReference>
<keyword evidence="4" id="KW-0496">Mitochondrion</keyword>
<evidence type="ECO:0000256" key="5">
    <source>
        <dbReference type="ARBA" id="ARBA00023136"/>
    </source>
</evidence>
<dbReference type="PANTHER" id="PTHR28234">
    <property type="entry name" value="NUCLEAR CONTROL OF ATPASE PROTEIN 2"/>
    <property type="match status" value="1"/>
</dbReference>
<comment type="subcellular location">
    <subcellularLocation>
        <location evidence="1">Mitochondrion membrane</location>
        <topology evidence="1">Multi-pass membrane protein</topology>
    </subcellularLocation>
</comment>
<name>A0AAW1QA47_9CHLO</name>
<dbReference type="PANTHER" id="PTHR28234:SF1">
    <property type="entry name" value="NUCLEAR CONTROL OF ATPASE PROTEIN 2"/>
    <property type="match status" value="1"/>
</dbReference>
<sequence>MDSNKLQDDLKRGLSYLRRCWKSFYAGLSEIVPLSPRARAYRLPVAGLDEQRAQGLLSALRTAISDEKEPSAADQWVRALMLSQICSDRVLHALRVVDVNLRFWTDRLRKGHLPRFLLLERGFVSFIRELMYLWQQRLLSPRQRQHRATERVEQRVAALQSLHAKLTSALSSIHKSAAPLYLEPLPRTNRDRSEALLKASHDAVDSASSGVLQVFRELESDLQKPDPAFQCVGWESDWEVAQTARSVLTSPEPSSKDDLPGRAMSSSLEHAEAAVEQGLQRQTSISATAALDESAVFVRHQRCMVDLPPSVKMPTSSQQHWMRNGLLLAAGSWALLFLYRHSRLAGSRDLEDWISLYSETVLSSYKEHVVQPLLAVRDELFKTFRERPSIVSADEFEAEKASLQRMLSDFRSDTQPAEAGASPALERPVYDDGGNVSATEPSLPGMDYLMERYEEELKNPLRHIVNGQLARTLLIQVQKLKVDLESAMLEIDQILRANELSISLVAAVPAILIAGVSLALLWRVCSPKMPDPKRQAVPCRMAMVELERAISKSLNHDQCSGELLFRLAVVLDKTSALLSQHKNSFVQAEWQNMRQDLVDIASPIPMRAKLQLSERVMRVYTIFQS</sequence>
<dbReference type="InterPro" id="IPR013946">
    <property type="entry name" value="NCA2-like"/>
</dbReference>